<dbReference type="InterPro" id="IPR013083">
    <property type="entry name" value="Znf_RING/FYVE/PHD"/>
</dbReference>
<dbReference type="InterPro" id="IPR011011">
    <property type="entry name" value="Znf_FYVE_PHD"/>
</dbReference>
<accession>A0A3B4VAU2</accession>
<evidence type="ECO:0000259" key="6">
    <source>
        <dbReference type="PROSITE" id="PS50119"/>
    </source>
</evidence>
<evidence type="ECO:0000256" key="2">
    <source>
        <dbReference type="ARBA" id="ARBA00022771"/>
    </source>
</evidence>
<organism evidence="7 8">
    <name type="scientific">Seriola dumerili</name>
    <name type="common">Greater amberjack</name>
    <name type="synonym">Caranx dumerili</name>
    <dbReference type="NCBI Taxonomy" id="41447"/>
    <lineage>
        <taxon>Eukaryota</taxon>
        <taxon>Metazoa</taxon>
        <taxon>Chordata</taxon>
        <taxon>Craniata</taxon>
        <taxon>Vertebrata</taxon>
        <taxon>Euteleostomi</taxon>
        <taxon>Actinopterygii</taxon>
        <taxon>Neopterygii</taxon>
        <taxon>Teleostei</taxon>
        <taxon>Neoteleostei</taxon>
        <taxon>Acanthomorphata</taxon>
        <taxon>Carangaria</taxon>
        <taxon>Carangiformes</taxon>
        <taxon>Carangidae</taxon>
        <taxon>Seriola</taxon>
    </lineage>
</organism>
<evidence type="ECO:0000313" key="7">
    <source>
        <dbReference type="Ensembl" id="ENSSDUP00000027963.1"/>
    </source>
</evidence>
<dbReference type="Gene3D" id="3.30.160.60">
    <property type="entry name" value="Classic Zinc Finger"/>
    <property type="match status" value="1"/>
</dbReference>
<feature type="region of interest" description="Disordered" evidence="5">
    <location>
        <begin position="689"/>
        <end position="739"/>
    </location>
</feature>
<keyword evidence="3" id="KW-0862">Zinc</keyword>
<evidence type="ECO:0000256" key="4">
    <source>
        <dbReference type="PROSITE-ProRule" id="PRU00024"/>
    </source>
</evidence>
<keyword evidence="1" id="KW-0479">Metal-binding</keyword>
<dbReference type="CDD" id="cd15541">
    <property type="entry name" value="PHD_TIF1_like"/>
    <property type="match status" value="1"/>
</dbReference>
<dbReference type="PANTHER" id="PTHR25462:SF299">
    <property type="entry name" value="E3 UBIQUITIN-PROTEIN LIGASE TRIM56"/>
    <property type="match status" value="1"/>
</dbReference>
<dbReference type="SUPFAM" id="SSF57845">
    <property type="entry name" value="B-box zinc-binding domain"/>
    <property type="match status" value="1"/>
</dbReference>
<dbReference type="PROSITE" id="PS01359">
    <property type="entry name" value="ZF_PHD_1"/>
    <property type="match status" value="1"/>
</dbReference>
<dbReference type="GO" id="GO:0061630">
    <property type="term" value="F:ubiquitin protein ligase activity"/>
    <property type="evidence" value="ECO:0007669"/>
    <property type="project" value="TreeGrafter"/>
</dbReference>
<dbReference type="SMART" id="SM00336">
    <property type="entry name" value="BBOX"/>
    <property type="match status" value="2"/>
</dbReference>
<feature type="compositionally biased region" description="Basic and acidic residues" evidence="5">
    <location>
        <begin position="994"/>
        <end position="1006"/>
    </location>
</feature>
<dbReference type="OMA" id="HCLPAVE"/>
<dbReference type="GeneID" id="111233653"/>
<evidence type="ECO:0000313" key="8">
    <source>
        <dbReference type="Proteomes" id="UP000261420"/>
    </source>
</evidence>
<protein>
    <submittedName>
        <fullName evidence="7">Transcription intermediary factor 1-beta-like</fullName>
    </submittedName>
</protein>
<dbReference type="InterPro" id="IPR001965">
    <property type="entry name" value="Znf_PHD"/>
</dbReference>
<dbReference type="GO" id="GO:0005654">
    <property type="term" value="C:nucleoplasm"/>
    <property type="evidence" value="ECO:0007669"/>
    <property type="project" value="TreeGrafter"/>
</dbReference>
<feature type="compositionally biased region" description="Basic and acidic residues" evidence="5">
    <location>
        <begin position="582"/>
        <end position="592"/>
    </location>
</feature>
<dbReference type="RefSeq" id="XP_022617242.1">
    <property type="nucleotide sequence ID" value="XM_022761521.1"/>
</dbReference>
<feature type="compositionally biased region" description="Low complexity" evidence="5">
    <location>
        <begin position="65"/>
        <end position="79"/>
    </location>
</feature>
<feature type="region of interest" description="Disordered" evidence="5">
    <location>
        <begin position="582"/>
        <end position="668"/>
    </location>
</feature>
<dbReference type="KEGG" id="sdu:111233653"/>
<reference evidence="7" key="1">
    <citation type="submission" date="2025-08" db="UniProtKB">
        <authorList>
            <consortium name="Ensembl"/>
        </authorList>
    </citation>
    <scope>IDENTIFICATION</scope>
</reference>
<dbReference type="Proteomes" id="UP000261420">
    <property type="component" value="Unplaced"/>
</dbReference>
<dbReference type="CTD" id="327484"/>
<dbReference type="GO" id="GO:0060340">
    <property type="term" value="P:positive regulation of type I interferon-mediated signaling pathway"/>
    <property type="evidence" value="ECO:0007669"/>
    <property type="project" value="TreeGrafter"/>
</dbReference>
<feature type="compositionally biased region" description="Low complexity" evidence="5">
    <location>
        <begin position="341"/>
        <end position="356"/>
    </location>
</feature>
<evidence type="ECO:0000256" key="1">
    <source>
        <dbReference type="ARBA" id="ARBA00022723"/>
    </source>
</evidence>
<name>A0A3B4VAU2_SERDU</name>
<dbReference type="CDD" id="cd19775">
    <property type="entry name" value="Bbox2_TIF1_C-VI"/>
    <property type="match status" value="1"/>
</dbReference>
<feature type="compositionally biased region" description="Polar residues" evidence="5">
    <location>
        <begin position="593"/>
        <end position="603"/>
    </location>
</feature>
<dbReference type="InterPro" id="IPR047153">
    <property type="entry name" value="TRIM45/56/19-like"/>
</dbReference>
<keyword evidence="2 4" id="KW-0863">Zinc-finger</keyword>
<reference evidence="7" key="2">
    <citation type="submission" date="2025-09" db="UniProtKB">
        <authorList>
            <consortium name="Ensembl"/>
        </authorList>
    </citation>
    <scope>IDENTIFICATION</scope>
</reference>
<feature type="compositionally biased region" description="Low complexity" evidence="5">
    <location>
        <begin position="378"/>
        <end position="399"/>
    </location>
</feature>
<dbReference type="Pfam" id="PF00643">
    <property type="entry name" value="zf-B_box"/>
    <property type="match status" value="1"/>
</dbReference>
<feature type="compositionally biased region" description="Low complexity" evidence="5">
    <location>
        <begin position="305"/>
        <end position="326"/>
    </location>
</feature>
<feature type="domain" description="B box-type" evidence="6">
    <location>
        <begin position="85"/>
        <end position="126"/>
    </location>
</feature>
<dbReference type="STRING" id="41447.ENSSDUP00000027963"/>
<dbReference type="GO" id="GO:0045087">
    <property type="term" value="P:innate immune response"/>
    <property type="evidence" value="ECO:0007669"/>
    <property type="project" value="TreeGrafter"/>
</dbReference>
<feature type="region of interest" description="Disordered" evidence="5">
    <location>
        <begin position="58"/>
        <end position="85"/>
    </location>
</feature>
<evidence type="ECO:0000256" key="5">
    <source>
        <dbReference type="SAM" id="MobiDB-lite"/>
    </source>
</evidence>
<dbReference type="SUPFAM" id="SSF57903">
    <property type="entry name" value="FYVE/PHD zinc finger"/>
    <property type="match status" value="1"/>
</dbReference>
<feature type="region of interest" description="Disordered" evidence="5">
    <location>
        <begin position="786"/>
        <end position="817"/>
    </location>
</feature>
<feature type="compositionally biased region" description="Polar residues" evidence="5">
    <location>
        <begin position="329"/>
        <end position="340"/>
    </location>
</feature>
<feature type="region of interest" description="Disordered" evidence="5">
    <location>
        <begin position="982"/>
        <end position="1045"/>
    </location>
</feature>
<dbReference type="InterPro" id="IPR019786">
    <property type="entry name" value="Zinc_finger_PHD-type_CS"/>
</dbReference>
<dbReference type="GO" id="GO:0008270">
    <property type="term" value="F:zinc ion binding"/>
    <property type="evidence" value="ECO:0007669"/>
    <property type="project" value="UniProtKB-KW"/>
</dbReference>
<dbReference type="PANTHER" id="PTHR25462">
    <property type="entry name" value="BONUS, ISOFORM C-RELATED"/>
    <property type="match status" value="1"/>
</dbReference>
<proteinExistence type="predicted"/>
<sequence length="1045" mass="115043">MSSPLNMETTGDPGNSLSQQCCSCVSSSSRCWCVDCREALCPDCVVAHRRVTVTRSHRILNQKPDQSTTDQSTTDQSTTGDVSAPPTKFCRHHPSEPLKLYCFTCYQYTCRDCQLMAHMNHRYQFVAEALANMRKQLEAWVQPIRAQRETVRRSLQDMETRLRDVARGEIQLKTELQSSYKICSEILQKRMRDILEEVKKASQSECVWIQRRMEKLKKLQEKQLLLTETTDKARNIQELSALFTWSAHIKCQLKDLQDQDLSPPQTMSQLQVLVDEKSMGNLLNFGELKVTWIPFSVSQTSNQNTPDTSSPSPAVTPPTSTSLAPSCETLPQTRTTNDTASPVPVQHPPSSLSSLSSPPPPKSRTSTSNQSCPPPSSCPNLNQPTQPVQSLSSSTLRSVSHQKTNQSQVILTKHQVQSACTSVSKQPIRSGLSLSKALSPSCSVQLVQPALVLNQPTNIPLIKTQIQTVYQVSGSSVTLYPVMPQLPQLLLCQTVSCPPVSGSCQNLPAASAENSISVGQSHMVAPNHCTLTDESSAAHTGLLASQRLICDSAPYPSSLKHQPQSPVVMAEADSACDHKVPEEAAKPHETAENRPTSTVSEGTKPSGKPSLPKTEDKDTEGPSVGGLSPSTENKPTFMVSEGTKPSGKPSLPKTEERDTEELSSVIGQQNFNLRRRQIKVSLFRLQLSQPRPRCPRPGVSLPVENIPTVLVSEEPKPSGKPSPPQTEDGDTEGPSSVIGQKDFSLSQYQPRVSLLRLPLSLPRPGRPLPGFILIPGDTEDEVYVEEVGEDSQSYVDDVSDDLGDSTDPPSSPSSPSSPVTLQILSCSACGSAHASIICLSCGRGYHRDCHLPPVGPDVWSEWICSLCQDLSDPSDPYRSERPQSPQSPCLSLQDQRRCESLLLQLKVEGCTPLSEVGDVWSHLTLISERLTLRRSPHYQTAAEFLSDIWHLFKEISSSQDDLVLNKLQETFHLRLKETFSSELHHPPVTAPSSERGERSAHLHQDPPDTDTNQSRLKETRKRLRDFLTLMGPSGAKRTKTDKMEE</sequence>
<keyword evidence="8" id="KW-1185">Reference proteome</keyword>
<evidence type="ECO:0000256" key="3">
    <source>
        <dbReference type="ARBA" id="ARBA00022833"/>
    </source>
</evidence>
<feature type="region of interest" description="Disordered" evidence="5">
    <location>
        <begin position="300"/>
        <end position="408"/>
    </location>
</feature>
<dbReference type="GeneTree" id="ENSGT00940000160527"/>
<dbReference type="PROSITE" id="PS50119">
    <property type="entry name" value="ZF_BBOX"/>
    <property type="match status" value="2"/>
</dbReference>
<feature type="domain" description="B box-type" evidence="6">
    <location>
        <begin position="21"/>
        <end position="62"/>
    </location>
</feature>
<dbReference type="SMART" id="SM00249">
    <property type="entry name" value="PHD"/>
    <property type="match status" value="1"/>
</dbReference>
<dbReference type="InterPro" id="IPR000315">
    <property type="entry name" value="Znf_B-box"/>
</dbReference>
<dbReference type="Gene3D" id="3.30.40.10">
    <property type="entry name" value="Zinc/RING finger domain, C3HC4 (zinc finger)"/>
    <property type="match status" value="1"/>
</dbReference>
<dbReference type="Ensembl" id="ENSSDUT00000028454.1">
    <property type="protein sequence ID" value="ENSSDUP00000027963.1"/>
    <property type="gene ID" value="ENSSDUG00000020209.1"/>
</dbReference>
<feature type="compositionally biased region" description="Low complexity" evidence="5">
    <location>
        <begin position="805"/>
        <end position="817"/>
    </location>
</feature>
<dbReference type="AlphaFoldDB" id="A0A3B4VAU2"/>